<organism evidence="1 2">
    <name type="scientific">Planococcus antarcticus DSM 14505</name>
    <dbReference type="NCBI Taxonomy" id="1185653"/>
    <lineage>
        <taxon>Bacteria</taxon>
        <taxon>Bacillati</taxon>
        <taxon>Bacillota</taxon>
        <taxon>Bacilli</taxon>
        <taxon>Bacillales</taxon>
        <taxon>Caryophanaceae</taxon>
        <taxon>Planococcus</taxon>
    </lineage>
</organism>
<dbReference type="AlphaFoldDB" id="A0AA87IQH5"/>
<proteinExistence type="predicted"/>
<dbReference type="Proteomes" id="UP000004725">
    <property type="component" value="Unassembled WGS sequence"/>
</dbReference>
<comment type="caution">
    <text evidence="1">The sequence shown here is derived from an EMBL/GenBank/DDBJ whole genome shotgun (WGS) entry which is preliminary data.</text>
</comment>
<dbReference type="EMBL" id="AJYB01000002">
    <property type="protein sequence ID" value="EIM08452.1"/>
    <property type="molecule type" value="Genomic_DNA"/>
</dbReference>
<sequence length="138" mass="16304">MFGFKRRQAISDSDLDELKIFLSSTLEKMLLTRDETLNTLKKYDLVLISSWEGSYLVADIFQLSKFNLTDGRAERGKNVPFYTIARSFTRKNDLIVYLDEHQNKCMRLKNLLAFRHTCYLLQTVDIEVLSERKYTCTW</sequence>
<dbReference type="RefSeq" id="WP_006828050.1">
    <property type="nucleotide sequence ID" value="NZ_AJYB01000002.1"/>
</dbReference>
<accession>A0AA87IQH5</accession>
<evidence type="ECO:0000313" key="1">
    <source>
        <dbReference type="EMBL" id="EIM08452.1"/>
    </source>
</evidence>
<reference evidence="1 2" key="1">
    <citation type="journal article" date="2012" name="J. Bacteriol.">
        <title>Genome Sequence of the Antarctic Psychrophile Bacterium Planococcus antarcticus DSM 14505.</title>
        <authorList>
            <person name="Margolles A."/>
            <person name="Gueimonde M."/>
            <person name="Sanchez B."/>
        </authorList>
    </citation>
    <scope>NUCLEOTIDE SEQUENCE [LARGE SCALE GENOMIC DNA]</scope>
    <source>
        <strain evidence="1 2">DSM 14505</strain>
    </source>
</reference>
<gene>
    <name evidence="1" type="ORF">A1A1_00100</name>
</gene>
<name>A0AA87IQH5_9BACL</name>
<protein>
    <submittedName>
        <fullName evidence="1">Uncharacterized protein</fullName>
    </submittedName>
</protein>
<evidence type="ECO:0000313" key="2">
    <source>
        <dbReference type="Proteomes" id="UP000004725"/>
    </source>
</evidence>